<dbReference type="OrthoDB" id="7446267at2"/>
<comment type="caution">
    <text evidence="3">The sequence shown here is derived from an EMBL/GenBank/DDBJ whole genome shotgun (WGS) entry which is preliminary data.</text>
</comment>
<sequence>MVTAPANPKNNAPRQASLEVFHLIQQFLYREARLLDEQRYDDWFQLMDEEFTYWVPVPQARYRRDKKGTYERDRMAHFDDSLAELKLRASRWKQRTAWSEDPPTRNIHYISNIEVEPSEGENDWLVRSVAISLRNRNEDEEDWLGGRRIDLIRQTPEGLRLVRREVFIAQTVFLSKNFNTFI</sequence>
<dbReference type="GO" id="GO:0051213">
    <property type="term" value="F:dioxygenase activity"/>
    <property type="evidence" value="ECO:0007669"/>
    <property type="project" value="UniProtKB-KW"/>
</dbReference>
<accession>A0A418NTL6</accession>
<evidence type="ECO:0000313" key="4">
    <source>
        <dbReference type="Proteomes" id="UP000286576"/>
    </source>
</evidence>
<name>A0A418NTL6_9SPHN</name>
<dbReference type="NCBIfam" id="NF007479">
    <property type="entry name" value="PRK10069.1"/>
    <property type="match status" value="1"/>
</dbReference>
<dbReference type="PANTHER" id="PTHR41534:SF2">
    <property type="entry name" value="3-PHENYLPROPIONATE_CINNAMIC ACID DIOXYGENASE SUBUNIT BETA"/>
    <property type="match status" value="1"/>
</dbReference>
<keyword evidence="2" id="KW-0560">Oxidoreductase</keyword>
<dbReference type="Pfam" id="PF00866">
    <property type="entry name" value="Ring_hydroxyl_B"/>
    <property type="match status" value="1"/>
</dbReference>
<dbReference type="PANTHER" id="PTHR41534">
    <property type="entry name" value="BLR3401 PROTEIN"/>
    <property type="match status" value="1"/>
</dbReference>
<gene>
    <name evidence="3" type="ORF">D2V07_09465</name>
</gene>
<evidence type="ECO:0000256" key="1">
    <source>
        <dbReference type="ARBA" id="ARBA00009570"/>
    </source>
</evidence>
<organism evidence="3 4">
    <name type="scientific">Aurantiacibacter zhengii</name>
    <dbReference type="NCBI Taxonomy" id="2307003"/>
    <lineage>
        <taxon>Bacteria</taxon>
        <taxon>Pseudomonadati</taxon>
        <taxon>Pseudomonadota</taxon>
        <taxon>Alphaproteobacteria</taxon>
        <taxon>Sphingomonadales</taxon>
        <taxon>Erythrobacteraceae</taxon>
        <taxon>Aurantiacibacter</taxon>
    </lineage>
</organism>
<keyword evidence="4" id="KW-1185">Reference proteome</keyword>
<dbReference type="InterPro" id="IPR000391">
    <property type="entry name" value="Rng_hydr_dOase-bsu"/>
</dbReference>
<dbReference type="SUPFAM" id="SSF54427">
    <property type="entry name" value="NTF2-like"/>
    <property type="match status" value="1"/>
</dbReference>
<dbReference type="InterPro" id="IPR032710">
    <property type="entry name" value="NTF2-like_dom_sf"/>
</dbReference>
<comment type="similarity">
    <text evidence="1">Belongs to the bacterial ring-hydroxylating dioxygenase beta subunit family.</text>
</comment>
<reference evidence="3 4" key="1">
    <citation type="submission" date="2018-08" db="EMBL/GenBank/DDBJ databases">
        <title>Erythrobacter zhengii sp.nov., a bacterium isolated from deep-sea sediment.</title>
        <authorList>
            <person name="Fang C."/>
            <person name="Wu Y.-H."/>
            <person name="Sun C."/>
            <person name="Wang H."/>
            <person name="Cheng H."/>
            <person name="Meng F.-X."/>
            <person name="Wang C.-S."/>
            <person name="Xu X.-W."/>
        </authorList>
    </citation>
    <scope>NUCLEOTIDE SEQUENCE [LARGE SCALE GENOMIC DNA]</scope>
    <source>
        <strain evidence="3 4">V18</strain>
    </source>
</reference>
<evidence type="ECO:0000313" key="3">
    <source>
        <dbReference type="EMBL" id="RIV86886.1"/>
    </source>
</evidence>
<dbReference type="Proteomes" id="UP000286576">
    <property type="component" value="Unassembled WGS sequence"/>
</dbReference>
<dbReference type="CDD" id="cd00667">
    <property type="entry name" value="ring_hydroxylating_dioxygenases_beta"/>
    <property type="match status" value="1"/>
</dbReference>
<protein>
    <submittedName>
        <fullName evidence="3">3-phenylpropionate/cinnamic acid dioxygenase subunit beta</fullName>
    </submittedName>
</protein>
<dbReference type="AlphaFoldDB" id="A0A418NTL6"/>
<dbReference type="GO" id="GO:0019380">
    <property type="term" value="P:3-phenylpropionate catabolic process"/>
    <property type="evidence" value="ECO:0007669"/>
    <property type="project" value="TreeGrafter"/>
</dbReference>
<dbReference type="RefSeq" id="WP_119586701.1">
    <property type="nucleotide sequence ID" value="NZ_CAWODQ010000022.1"/>
</dbReference>
<keyword evidence="3" id="KW-0223">Dioxygenase</keyword>
<dbReference type="EMBL" id="QXFL01000003">
    <property type="protein sequence ID" value="RIV86886.1"/>
    <property type="molecule type" value="Genomic_DNA"/>
</dbReference>
<evidence type="ECO:0000256" key="2">
    <source>
        <dbReference type="ARBA" id="ARBA00023002"/>
    </source>
</evidence>
<dbReference type="Gene3D" id="3.10.450.50">
    <property type="match status" value="1"/>
</dbReference>
<proteinExistence type="inferred from homology"/>